<gene>
    <name evidence="2" type="ORF">B0H17DRAFT_1132601</name>
</gene>
<reference evidence="2" key="1">
    <citation type="submission" date="2023-03" db="EMBL/GenBank/DDBJ databases">
        <title>Massive genome expansion in bonnet fungi (Mycena s.s.) driven by repeated elements and novel gene families across ecological guilds.</title>
        <authorList>
            <consortium name="Lawrence Berkeley National Laboratory"/>
            <person name="Harder C.B."/>
            <person name="Miyauchi S."/>
            <person name="Viragh M."/>
            <person name="Kuo A."/>
            <person name="Thoen E."/>
            <person name="Andreopoulos B."/>
            <person name="Lu D."/>
            <person name="Skrede I."/>
            <person name="Drula E."/>
            <person name="Henrissat B."/>
            <person name="Morin E."/>
            <person name="Kohler A."/>
            <person name="Barry K."/>
            <person name="LaButti K."/>
            <person name="Morin E."/>
            <person name="Salamov A."/>
            <person name="Lipzen A."/>
            <person name="Mereny Z."/>
            <person name="Hegedus B."/>
            <person name="Baldrian P."/>
            <person name="Stursova M."/>
            <person name="Weitz H."/>
            <person name="Taylor A."/>
            <person name="Grigoriev I.V."/>
            <person name="Nagy L.G."/>
            <person name="Martin F."/>
            <person name="Kauserud H."/>
        </authorList>
    </citation>
    <scope>NUCLEOTIDE SEQUENCE</scope>
    <source>
        <strain evidence="2">CBHHK067</strain>
    </source>
</reference>
<dbReference type="Proteomes" id="UP001221757">
    <property type="component" value="Unassembled WGS sequence"/>
</dbReference>
<dbReference type="EMBL" id="JARKIE010000046">
    <property type="protein sequence ID" value="KAJ7693455.1"/>
    <property type="molecule type" value="Genomic_DNA"/>
</dbReference>
<dbReference type="AlphaFoldDB" id="A0AAD7DKM0"/>
<keyword evidence="3" id="KW-1185">Reference proteome</keyword>
<proteinExistence type="predicted"/>
<feature type="compositionally biased region" description="Polar residues" evidence="1">
    <location>
        <begin position="110"/>
        <end position="120"/>
    </location>
</feature>
<organism evidence="2 3">
    <name type="scientific">Mycena rosella</name>
    <name type="common">Pink bonnet</name>
    <name type="synonym">Agaricus rosellus</name>
    <dbReference type="NCBI Taxonomy" id="1033263"/>
    <lineage>
        <taxon>Eukaryota</taxon>
        <taxon>Fungi</taxon>
        <taxon>Dikarya</taxon>
        <taxon>Basidiomycota</taxon>
        <taxon>Agaricomycotina</taxon>
        <taxon>Agaricomycetes</taxon>
        <taxon>Agaricomycetidae</taxon>
        <taxon>Agaricales</taxon>
        <taxon>Marasmiineae</taxon>
        <taxon>Mycenaceae</taxon>
        <taxon>Mycena</taxon>
    </lineage>
</organism>
<sequence>MAGCLRLPCSKENLESVLGNLGVHLAQIYEFLESRVKPSALATYHLSERRPKSINLLRCLPAKSATALKVTSTPAPICLAKPNPRYTSAPSQPAAAAIHPPPRYRCASEENPTLSDSPQF</sequence>
<protein>
    <submittedName>
        <fullName evidence="2">Uncharacterized protein</fullName>
    </submittedName>
</protein>
<comment type="caution">
    <text evidence="2">The sequence shown here is derived from an EMBL/GenBank/DDBJ whole genome shotgun (WGS) entry which is preliminary data.</text>
</comment>
<evidence type="ECO:0000313" key="2">
    <source>
        <dbReference type="EMBL" id="KAJ7693455.1"/>
    </source>
</evidence>
<accession>A0AAD7DKM0</accession>
<name>A0AAD7DKM0_MYCRO</name>
<evidence type="ECO:0000313" key="3">
    <source>
        <dbReference type="Proteomes" id="UP001221757"/>
    </source>
</evidence>
<feature type="region of interest" description="Disordered" evidence="1">
    <location>
        <begin position="86"/>
        <end position="120"/>
    </location>
</feature>
<evidence type="ECO:0000256" key="1">
    <source>
        <dbReference type="SAM" id="MobiDB-lite"/>
    </source>
</evidence>